<protein>
    <submittedName>
        <fullName evidence="1">Uncharacterized protein</fullName>
    </submittedName>
</protein>
<dbReference type="Proteomes" id="UP000828941">
    <property type="component" value="Chromosome 3"/>
</dbReference>
<organism evidence="1 2">
    <name type="scientific">Bauhinia variegata</name>
    <name type="common">Purple orchid tree</name>
    <name type="synonym">Phanera variegata</name>
    <dbReference type="NCBI Taxonomy" id="167791"/>
    <lineage>
        <taxon>Eukaryota</taxon>
        <taxon>Viridiplantae</taxon>
        <taxon>Streptophyta</taxon>
        <taxon>Embryophyta</taxon>
        <taxon>Tracheophyta</taxon>
        <taxon>Spermatophyta</taxon>
        <taxon>Magnoliopsida</taxon>
        <taxon>eudicotyledons</taxon>
        <taxon>Gunneridae</taxon>
        <taxon>Pentapetalae</taxon>
        <taxon>rosids</taxon>
        <taxon>fabids</taxon>
        <taxon>Fabales</taxon>
        <taxon>Fabaceae</taxon>
        <taxon>Cercidoideae</taxon>
        <taxon>Cercideae</taxon>
        <taxon>Bauhiniinae</taxon>
        <taxon>Bauhinia</taxon>
    </lineage>
</organism>
<gene>
    <name evidence="1" type="ORF">L6164_006447</name>
</gene>
<name>A0ACB9PTP9_BAUVA</name>
<reference evidence="1 2" key="1">
    <citation type="journal article" date="2022" name="DNA Res.">
        <title>Chromosomal-level genome assembly of the orchid tree Bauhinia variegata (Leguminosae; Cercidoideae) supports the allotetraploid origin hypothesis of Bauhinia.</title>
        <authorList>
            <person name="Zhong Y."/>
            <person name="Chen Y."/>
            <person name="Zheng D."/>
            <person name="Pang J."/>
            <person name="Liu Y."/>
            <person name="Luo S."/>
            <person name="Meng S."/>
            <person name="Qian L."/>
            <person name="Wei D."/>
            <person name="Dai S."/>
            <person name="Zhou R."/>
        </authorList>
    </citation>
    <scope>NUCLEOTIDE SEQUENCE [LARGE SCALE GENOMIC DNA]</scope>
    <source>
        <strain evidence="1">BV-YZ2020</strain>
    </source>
</reference>
<evidence type="ECO:0000313" key="1">
    <source>
        <dbReference type="EMBL" id="KAI4352169.1"/>
    </source>
</evidence>
<sequence>MPWRLTKCQEFDDRCNFNCGSVEEEELVFIIKEAEDKIHFMELFITALMPVLKLLLITGAGSFLAVERFHILGEDARKYLNIMVFFVFTPALVSSSLADTVTFKSMLMLWFMPLNALLTFIIGTALGWLLIKITKTPDKLQGLVLGCCSSGMKSRHLGPCHSSSNKVDNSTENSPSAPKSDPEEISKCSIGLLVIAGDKNQNNDRAHQLDVEYTISDGKEEVAKKEKIMKHLRTFAEKLNLKAVLTPSTIGTVIGLLIGITPPFRKAFVGDNAPLHVVQDSASMVGDAAIPVMTLLVGANLLKGLKGSGMWLGSIVGIIVVRNIALPILGIGIVKGAAHQFALLLQFALPPAVAISTFPQLFEAGEGECSVIMLATYAFATVSLTLWSTFFMWLVQ</sequence>
<dbReference type="EMBL" id="CM039428">
    <property type="protein sequence ID" value="KAI4352169.1"/>
    <property type="molecule type" value="Genomic_DNA"/>
</dbReference>
<comment type="caution">
    <text evidence="1">The sequence shown here is derived from an EMBL/GenBank/DDBJ whole genome shotgun (WGS) entry which is preliminary data.</text>
</comment>
<evidence type="ECO:0000313" key="2">
    <source>
        <dbReference type="Proteomes" id="UP000828941"/>
    </source>
</evidence>
<proteinExistence type="predicted"/>
<accession>A0ACB9PTP9</accession>
<keyword evidence="2" id="KW-1185">Reference proteome</keyword>